<dbReference type="Proteomes" id="UP000295254">
    <property type="component" value="Unassembled WGS sequence"/>
</dbReference>
<name>A0A1H2NQX2_PSEVA</name>
<evidence type="ECO:0000313" key="2">
    <source>
        <dbReference type="EMBL" id="TDB59576.1"/>
    </source>
</evidence>
<dbReference type="OrthoDB" id="7009597at2"/>
<feature type="chain" id="PRO_5044372029" evidence="1">
    <location>
        <begin position="26"/>
        <end position="224"/>
    </location>
</feature>
<evidence type="ECO:0000313" key="3">
    <source>
        <dbReference type="Proteomes" id="UP000295254"/>
    </source>
</evidence>
<protein>
    <submittedName>
        <fullName evidence="2">ATPase</fullName>
    </submittedName>
</protein>
<dbReference type="STRING" id="95300.SAMN05216558_2781"/>
<evidence type="ECO:0000256" key="1">
    <source>
        <dbReference type="SAM" id="SignalP"/>
    </source>
</evidence>
<dbReference type="AlphaFoldDB" id="A0A1H2NQX2"/>
<keyword evidence="1" id="KW-0732">Signal</keyword>
<proteinExistence type="predicted"/>
<comment type="caution">
    <text evidence="2">The sequence shown here is derived from an EMBL/GenBank/DDBJ whole genome shotgun (WGS) entry which is preliminary data.</text>
</comment>
<feature type="signal peptide" evidence="1">
    <location>
        <begin position="1"/>
        <end position="25"/>
    </location>
</feature>
<gene>
    <name evidence="2" type="ORF">EIY72_18360</name>
</gene>
<organism evidence="2 3">
    <name type="scientific">Pseudomonas vancouverensis</name>
    <dbReference type="NCBI Taxonomy" id="95300"/>
    <lineage>
        <taxon>Bacteria</taxon>
        <taxon>Pseudomonadati</taxon>
        <taxon>Pseudomonadota</taxon>
        <taxon>Gammaproteobacteria</taxon>
        <taxon>Pseudomonadales</taxon>
        <taxon>Pseudomonadaceae</taxon>
        <taxon>Pseudomonas</taxon>
    </lineage>
</organism>
<sequence>MRISTLLAFVAVLTGSLAATLPAYADDPACHFLPMADSTASLQHAQSVAVLYSENTLSTLQYLENYHQVAVNGAKNPQLDPRISGAFVDSSDPQRAINWLMASLQKQFKTVTVYDNLDAALQAHPDAVVMLDTYSRLVSRRNNQVEARFVAKFYDANLQYIGQAEGSRAATLPSVWVHGKAAPQIAAQINQQTELQVNALKQFDASLKSLMSTGAGNVASVATN</sequence>
<keyword evidence="3" id="KW-1185">Reference proteome</keyword>
<reference evidence="3" key="1">
    <citation type="journal article" date="2019" name="bioRxiv">
        <title>Bacterially produced spermidine induces plant systemic susceptibility to pathogens.</title>
        <authorList>
            <person name="Melnyk R.A."/>
            <person name="Beskrovnaya P.A."/>
            <person name="Liu Z."/>
            <person name="Song Y."/>
            <person name="Haney C.H."/>
        </authorList>
    </citation>
    <scope>NUCLEOTIDE SEQUENCE [LARGE SCALE GENOMIC DNA]</scope>
    <source>
        <strain evidence="3">Dha-51</strain>
    </source>
</reference>
<dbReference type="EMBL" id="RRZK01000027">
    <property type="protein sequence ID" value="TDB59576.1"/>
    <property type="molecule type" value="Genomic_DNA"/>
</dbReference>
<accession>A0A1H2NQX2</accession>
<dbReference type="RefSeq" id="WP_093223098.1">
    <property type="nucleotide sequence ID" value="NZ_LT629803.1"/>
</dbReference>